<dbReference type="KEGG" id="pec:W5S_2486"/>
<name>A0A0H3I5Q0_PECPM</name>
<dbReference type="EMBL" id="CP003415">
    <property type="protein sequence ID" value="AFI90574.1"/>
    <property type="molecule type" value="Genomic_DNA"/>
</dbReference>
<accession>A0A0H3I5Q0</accession>
<sequence length="108" mass="12613">MNRGLVQQAFNDFFNRAACATVADVNLFQLYLSELRAYIAELEQAYDPIDQWSLGELKRVEAFLLYNQQWVAGAEKIQDPLQQAFAAIAQHRRFLEEHDLLPDYLENY</sequence>
<dbReference type="STRING" id="1905730.W5S_2486"/>
<reference evidence="4" key="3">
    <citation type="submission" date="2023-07" db="EMBL/GenBank/DDBJ databases">
        <title>Identification of Pectobacterium versatile causing blackleg of potato from New York State with a whole genome sequencing approach.</title>
        <authorList>
            <person name="Ma X."/>
            <person name="Swingle B."/>
        </authorList>
    </citation>
    <scope>NUCLEOTIDE SEQUENCE [LARGE SCALE GENOMIC DNA]</scope>
    <source>
        <strain evidence="4">NY1588A</strain>
    </source>
</reference>
<dbReference type="Proteomes" id="UP000008044">
    <property type="component" value="Chromosome"/>
</dbReference>
<dbReference type="HOGENOM" id="CLU_2194441_0_0_6"/>
<proteinExistence type="predicted"/>
<dbReference type="AlphaFoldDB" id="A0A0H3I5Q0"/>
<dbReference type="Proteomes" id="UP001194579">
    <property type="component" value="Unassembled WGS sequence"/>
</dbReference>
<dbReference type="PATRIC" id="fig|1166016.3.peg.2507"/>
<reference evidence="1" key="2">
    <citation type="submission" date="2012-03" db="EMBL/GenBank/DDBJ databases">
        <authorList>
            <person name="Koskinen P."/>
            <person name="Laine P."/>
            <person name="Niemi O."/>
            <person name="Nykyri J."/>
            <person name="Harjunpaa H."/>
            <person name="Auvinen P."/>
            <person name="Paulin L."/>
            <person name="Pirhonen M."/>
            <person name="Palva T."/>
            <person name="Holm L."/>
        </authorList>
    </citation>
    <scope>NUCLEOTIDE SEQUENCE</scope>
    <source>
        <strain evidence="1">SCC3193</strain>
    </source>
</reference>
<dbReference type="eggNOG" id="ENOG5031HYX">
    <property type="taxonomic scope" value="Bacteria"/>
</dbReference>
<evidence type="ECO:0000313" key="1">
    <source>
        <dbReference type="EMBL" id="AFI90574.1"/>
    </source>
</evidence>
<keyword evidence="4" id="KW-1185">Reference proteome</keyword>
<evidence type="ECO:0000313" key="2">
    <source>
        <dbReference type="EMBL" id="MBI0553029.1"/>
    </source>
</evidence>
<organism evidence="1 3">
    <name type="scientific">Pectobacterium parmentieri</name>
    <dbReference type="NCBI Taxonomy" id="1905730"/>
    <lineage>
        <taxon>Bacteria</taxon>
        <taxon>Pseudomonadati</taxon>
        <taxon>Pseudomonadota</taxon>
        <taxon>Gammaproteobacteria</taxon>
        <taxon>Enterobacterales</taxon>
        <taxon>Pectobacteriaceae</taxon>
        <taxon>Pectobacterium</taxon>
    </lineage>
</organism>
<gene>
    <name evidence="1" type="ordered locus">W5S_2486</name>
    <name evidence="2" type="ORF">F6Q06_00760</name>
</gene>
<evidence type="ECO:0000313" key="4">
    <source>
        <dbReference type="Proteomes" id="UP001194579"/>
    </source>
</evidence>
<dbReference type="EMBL" id="WABS01000001">
    <property type="protein sequence ID" value="MBI0553029.1"/>
    <property type="molecule type" value="Genomic_DNA"/>
</dbReference>
<reference evidence="2" key="4">
    <citation type="submission" date="2024-05" db="EMBL/GenBank/DDBJ databases">
        <title>Identification of Pectobacterium versatile causing blackleg of potato from New York State with a whole genome sequencing approach.</title>
        <authorList>
            <person name="Ma X."/>
            <person name="Swingle B."/>
        </authorList>
    </citation>
    <scope>NUCLEOTIDE SEQUENCE</scope>
    <source>
        <strain evidence="2">NY1588A</strain>
    </source>
</reference>
<dbReference type="RefSeq" id="WP_014700147.1">
    <property type="nucleotide sequence ID" value="NC_017845.1"/>
</dbReference>
<reference evidence="1 3" key="1">
    <citation type="journal article" date="2012" name="J. Bacteriol.">
        <title>Genome sequence of Pectobacterium sp. strain SCC3193.</title>
        <authorList>
            <person name="Koskinen J.P."/>
            <person name="Laine P."/>
            <person name="Niemi O."/>
            <person name="Nykyri J."/>
            <person name="Harjunpaa H."/>
            <person name="Auvinen P."/>
            <person name="Paulin L."/>
            <person name="Pirhonen M."/>
            <person name="Palva T."/>
            <person name="Holm L."/>
        </authorList>
    </citation>
    <scope>NUCLEOTIDE SEQUENCE [LARGE SCALE GENOMIC DNA]</scope>
    <source>
        <strain evidence="1 3">SCC3193</strain>
    </source>
</reference>
<protein>
    <submittedName>
        <fullName evidence="1">Uncharacterized protein</fullName>
    </submittedName>
</protein>
<evidence type="ECO:0000313" key="3">
    <source>
        <dbReference type="Proteomes" id="UP000008044"/>
    </source>
</evidence>